<reference evidence="2 3" key="1">
    <citation type="submission" date="2016-11" db="EMBL/GenBank/DDBJ databases">
        <authorList>
            <person name="Varghese N."/>
            <person name="Submissions S."/>
        </authorList>
    </citation>
    <scope>NUCLEOTIDE SEQUENCE [LARGE SCALE GENOMIC DNA]</scope>
    <source>
        <strain evidence="2 3">CGMCC 1.12174</strain>
        <strain evidence="1 4">DSM 26351</strain>
    </source>
</reference>
<name>A0A1M7CU59_9FLAO</name>
<evidence type="ECO:0000313" key="2">
    <source>
        <dbReference type="EMBL" id="SHL70623.1"/>
    </source>
</evidence>
<sequence length="71" mass="7917">MQAQLNIKHILVESLDSKGLALTAILYLIGCLTKFDLYVSIQITSNLCNFVTEITLSLSILNTKAILKRIH</sequence>
<comment type="caution">
    <text evidence="2">The sequence shown here is derived from an EMBL/GenBank/DDBJ whole genome shotgun (WGS) entry which is preliminary data.</text>
</comment>
<dbReference type="EMBL" id="FOKU01000018">
    <property type="protein sequence ID" value="SFC66141.1"/>
    <property type="molecule type" value="Genomic_DNA"/>
</dbReference>
<dbReference type="EMBL" id="FRAT01000016">
    <property type="protein sequence ID" value="SHL70623.1"/>
    <property type="molecule type" value="Genomic_DNA"/>
</dbReference>
<evidence type="ECO:0000313" key="4">
    <source>
        <dbReference type="Proteomes" id="UP000198940"/>
    </source>
</evidence>
<proteinExistence type="predicted"/>
<dbReference type="AlphaFoldDB" id="A0A1M7CU59"/>
<dbReference type="Proteomes" id="UP000184031">
    <property type="component" value="Unassembled WGS sequence"/>
</dbReference>
<dbReference type="STRING" id="1055723.SAMN05216293_4111"/>
<protein>
    <submittedName>
        <fullName evidence="2">Uncharacterized protein</fullName>
    </submittedName>
</protein>
<gene>
    <name evidence="1" type="ORF">SAMN04487891_11819</name>
    <name evidence="2" type="ORF">SAMN05216293_4111</name>
</gene>
<organism evidence="2 3">
    <name type="scientific">Flagellimonas taeanensis</name>
    <dbReference type="NCBI Taxonomy" id="1005926"/>
    <lineage>
        <taxon>Bacteria</taxon>
        <taxon>Pseudomonadati</taxon>
        <taxon>Bacteroidota</taxon>
        <taxon>Flavobacteriia</taxon>
        <taxon>Flavobacteriales</taxon>
        <taxon>Flavobacteriaceae</taxon>
        <taxon>Flagellimonas</taxon>
    </lineage>
</organism>
<dbReference type="Proteomes" id="UP000198940">
    <property type="component" value="Unassembled WGS sequence"/>
</dbReference>
<evidence type="ECO:0000313" key="1">
    <source>
        <dbReference type="EMBL" id="SFC66141.1"/>
    </source>
</evidence>
<evidence type="ECO:0000313" key="3">
    <source>
        <dbReference type="Proteomes" id="UP000184031"/>
    </source>
</evidence>
<keyword evidence="4" id="KW-1185">Reference proteome</keyword>
<accession>A0A1M7CU59</accession>